<feature type="compositionally biased region" description="Basic and acidic residues" evidence="3">
    <location>
        <begin position="1321"/>
        <end position="1351"/>
    </location>
</feature>
<feature type="region of interest" description="Disordered" evidence="3">
    <location>
        <begin position="264"/>
        <end position="291"/>
    </location>
</feature>
<gene>
    <name evidence="5" type="ORF">AK812_SmicGene28210</name>
</gene>
<evidence type="ECO:0000256" key="2">
    <source>
        <dbReference type="PROSITE-ProRule" id="PRU00708"/>
    </source>
</evidence>
<evidence type="ECO:0000256" key="1">
    <source>
        <dbReference type="ARBA" id="ARBA00022737"/>
    </source>
</evidence>
<feature type="repeat" description="PPR" evidence="2">
    <location>
        <begin position="1575"/>
        <end position="1609"/>
    </location>
</feature>
<keyword evidence="6" id="KW-1185">Reference proteome</keyword>
<evidence type="ECO:0000256" key="3">
    <source>
        <dbReference type="SAM" id="MobiDB-lite"/>
    </source>
</evidence>
<feature type="compositionally biased region" description="Basic residues" evidence="3">
    <location>
        <begin position="1302"/>
        <end position="1320"/>
    </location>
</feature>
<dbReference type="InterPro" id="IPR002885">
    <property type="entry name" value="PPR_rpt"/>
</dbReference>
<dbReference type="PROSITE" id="PS51375">
    <property type="entry name" value="PPR"/>
    <property type="match status" value="1"/>
</dbReference>
<evidence type="ECO:0000313" key="5">
    <source>
        <dbReference type="EMBL" id="OLP90246.1"/>
    </source>
</evidence>
<feature type="compositionally biased region" description="Basic and acidic residues" evidence="3">
    <location>
        <begin position="1267"/>
        <end position="1288"/>
    </location>
</feature>
<proteinExistence type="predicted"/>
<dbReference type="Pfam" id="PF02373">
    <property type="entry name" value="JmjC"/>
    <property type="match status" value="1"/>
</dbReference>
<feature type="compositionally biased region" description="Low complexity" evidence="3">
    <location>
        <begin position="1352"/>
        <end position="1364"/>
    </location>
</feature>
<feature type="compositionally biased region" description="Basic and acidic residues" evidence="3">
    <location>
        <begin position="1431"/>
        <end position="1463"/>
    </location>
</feature>
<dbReference type="SUPFAM" id="SSF51197">
    <property type="entry name" value="Clavaminate synthase-like"/>
    <property type="match status" value="1"/>
</dbReference>
<reference evidence="5 6" key="1">
    <citation type="submission" date="2016-02" db="EMBL/GenBank/DDBJ databases">
        <title>Genome analysis of coral dinoflagellate symbionts highlights evolutionary adaptations to a symbiotic lifestyle.</title>
        <authorList>
            <person name="Aranda M."/>
            <person name="Li Y."/>
            <person name="Liew Y.J."/>
            <person name="Baumgarten S."/>
            <person name="Simakov O."/>
            <person name="Wilson M."/>
            <person name="Piel J."/>
            <person name="Ashoor H."/>
            <person name="Bougouffa S."/>
            <person name="Bajic V.B."/>
            <person name="Ryu T."/>
            <person name="Ravasi T."/>
            <person name="Bayer T."/>
            <person name="Micklem G."/>
            <person name="Kim H."/>
            <person name="Bhak J."/>
            <person name="Lajeunesse T.C."/>
            <person name="Voolstra C.R."/>
        </authorList>
    </citation>
    <scope>NUCLEOTIDE SEQUENCE [LARGE SCALE GENOMIC DNA]</scope>
    <source>
        <strain evidence="5 6">CCMP2467</strain>
    </source>
</reference>
<organism evidence="5 6">
    <name type="scientific">Symbiodinium microadriaticum</name>
    <name type="common">Dinoflagellate</name>
    <name type="synonym">Zooxanthella microadriatica</name>
    <dbReference type="NCBI Taxonomy" id="2951"/>
    <lineage>
        <taxon>Eukaryota</taxon>
        <taxon>Sar</taxon>
        <taxon>Alveolata</taxon>
        <taxon>Dinophyceae</taxon>
        <taxon>Suessiales</taxon>
        <taxon>Symbiodiniaceae</taxon>
        <taxon>Symbiodinium</taxon>
    </lineage>
</organism>
<name>A0A1Q9D561_SYMMI</name>
<dbReference type="EMBL" id="LSRX01000722">
    <property type="protein sequence ID" value="OLP90246.1"/>
    <property type="molecule type" value="Genomic_DNA"/>
</dbReference>
<accession>A0A1Q9D561</accession>
<comment type="caution">
    <text evidence="5">The sequence shown here is derived from an EMBL/GenBank/DDBJ whole genome shotgun (WGS) entry which is preliminary data.</text>
</comment>
<dbReference type="Proteomes" id="UP000186817">
    <property type="component" value="Unassembled WGS sequence"/>
</dbReference>
<dbReference type="OrthoDB" id="406978at2759"/>
<dbReference type="PANTHER" id="PTHR47936">
    <property type="entry name" value="PPR_LONG DOMAIN-CONTAINING PROTEIN"/>
    <property type="match status" value="1"/>
</dbReference>
<keyword evidence="1" id="KW-0677">Repeat</keyword>
<evidence type="ECO:0000313" key="6">
    <source>
        <dbReference type="Proteomes" id="UP000186817"/>
    </source>
</evidence>
<dbReference type="Gene3D" id="2.60.120.650">
    <property type="entry name" value="Cupin"/>
    <property type="match status" value="1"/>
</dbReference>
<protein>
    <submittedName>
        <fullName evidence="5">Pentatricopeptide repeat-containing protein, mitochondrial</fullName>
    </submittedName>
</protein>
<feature type="region of interest" description="Disordered" evidence="3">
    <location>
        <begin position="1236"/>
        <end position="1468"/>
    </location>
</feature>
<dbReference type="InterPro" id="IPR003347">
    <property type="entry name" value="JmjC_dom"/>
</dbReference>
<dbReference type="PANTHER" id="PTHR47936:SF1">
    <property type="entry name" value="PENTATRICOPEPTIDE REPEAT-CONTAINING PROTEIN GUN1, CHLOROPLASTIC"/>
    <property type="match status" value="1"/>
</dbReference>
<sequence>MMKFKEAEEDKRLRTVHIAGLAPEVTDEDVSLRSVFYCCFWLKAADGGAPGQASAGSKDMPFVPIASRKPHTLLLDHEKARMRTEMRIKDQAIVTEHFGLAPSNAGYRFGNHPLTRGPVRGPDVPFQGATAPWKPSDQEPQGPMAQLESKQAKVGAYWDGAHQKLASIRKVHSSPALQQSAAEVMQACHPLSTELNRWKKLADVTERGEVNKELQETLAQTRTKCQAGTRPKPVWAGGLVNFPKYMLINNCHLKQMDLQRFADKHAAPEESEGGGSNADIDTSPLGEGSVRFQEPSWGAPLLKNKDSGVPFAGELRDAETLCQSQALQTGPESVICKQFGELEALRLDKDSDGQPFALVEFKERGLLSRTEPKTLTVAEIIAEAQHAADLLGFSATNCMTNGYTQESQALRLAAAAALEDLVDLGLGEPLDGPGAESVPKGSSGAMAERIIEAMDQLIIRLLEYSPSPDPARAWQCAQRGIALACQSNLLQAARRFSAAAELILLQYPSVANQSHAPGKRRRLGKQWLEPCTETDTRLENMMQEQLTHDVSGVALTFKAVDRLSFLSDDAFKRYSILRQPVVATCPADTLPPFHLRQLVEMCEERQLQLMEYDPACEGWAKMTQVEQDEGTAGTGNQSLRSVVQGWATGKHQVLFDHPLETACPELASRICWPTFLESCDLIGKSPFAGMQGQDPFWDHPSLFVQPMGSQCGAHVDGAESQFIQLVLMGRKRWSFWPLQLSDQFKVLKRQDKLQLEVWSGSEQFRHQIRHDQIFPEQMPDVWRVDVEVQAGEMIVVPGGVPHMVTNLQDCIAVSRNFVDVHHVHRCADALRWPLSYHDLADFLEQQNAAKLETKYARSAQVVKRTEKFLVEERVLAFTEAKTMVDTTSFAEQSVHFNQPAFDTTTMKVVLAYHQQPKMPPAMPHRSSLREGSQVDALQGHDLQSLQMQSMPESEVMTAGPALEALMQLCHEGASLMALRTASRSFCGAAERVGRTGNLPTWPLVLMITVDEFVSKHRPSEPEFVIEFERGETASCTYTIHRCTQEDQSQKERVQVPHAQVVEFIRKLGRLRHGLGVENRLWALPKLQRRATLNLNMTPEEYAWSSMQVAMQCDPRASKRLVVLDAQKKVMLKHTFLDPDYVLPQPGRGVFRKIDSKGIHCDRVHRCLLRQIRDLCGNPNAIVDSCSFTSLLTEAQYFRRGLLPEIHSGALCHLNPKLAKAKLAAAQIAGEEIPQELIDAANEKPKEEEEPIVWEGRGERSCPLAAREVPKEPEKRPRDHDRGQNERERKPRRRRSGMDSRERHHASRSRSRRPRHRRRRKPDPDKAKPDKATPDKATPDKAEKSGKADARKLAAQKALAAMQDEMAPKPAREKEEEDEVEAVPNTELFVLGSSESYSYEEEEEATATKEKDEKVMDEAAKAALEAAQAAEEEAKREAEAARKAEEEERQAIEAQKEAEAEGVPRQHAMKPNIASTRSCNVLISSAVRRRKWEEALKLFCLPHGLQRDLISHSAALRALEKASKWQGALVLLRQMHFSLISCDVIVYTTAISACDREWQQALQLLVDMEEGKLDGDVVVFSAAISSCAKAEKWQPALALFAQMLSATIQADVKAYSATISAAEKGGRWECALAMLNDMEHSLLRGDRVIYSAAISACEKKAEWQRAFLLLLGLRVKRLRNDLIACNASISACEKGERWNTACALMDKACCNDLQVDIITFNSLLRALGNAGQWQTSFQVLHDDAQLVEFGLFAFSAAIGACERGFKWRESLRLLVDLSRRSWVGNVMTHNSALFACARAEEWEIALWLFTDLFETGRFDVFSCESALSSCATGDLPLAACELLPEVDRFAFAALHDRQQKGREARQAALREQEKKAKEEEVSLVRSSSQATGSTCRVILWGCYATLSDI</sequence>
<dbReference type="Gene3D" id="1.25.40.10">
    <property type="entry name" value="Tetratricopeptide repeat domain"/>
    <property type="match status" value="3"/>
</dbReference>
<feature type="domain" description="JmjC" evidence="4">
    <location>
        <begin position="646"/>
        <end position="834"/>
    </location>
</feature>
<dbReference type="InterPro" id="IPR011990">
    <property type="entry name" value="TPR-like_helical_dom_sf"/>
</dbReference>
<evidence type="ECO:0000259" key="4">
    <source>
        <dbReference type="PROSITE" id="PS51184"/>
    </source>
</evidence>
<dbReference type="PROSITE" id="PS51184">
    <property type="entry name" value="JMJC"/>
    <property type="match status" value="1"/>
</dbReference>
<feature type="compositionally biased region" description="Basic and acidic residues" evidence="3">
    <location>
        <begin position="1405"/>
        <end position="1419"/>
    </location>
</feature>
<dbReference type="Pfam" id="PF01535">
    <property type="entry name" value="PPR"/>
    <property type="match status" value="2"/>
</dbReference>